<organism evidence="2 3">
    <name type="scientific">Candidatus Odyssella acanthamoebae</name>
    <dbReference type="NCBI Taxonomy" id="91604"/>
    <lineage>
        <taxon>Bacteria</taxon>
        <taxon>Pseudomonadati</taxon>
        <taxon>Pseudomonadota</taxon>
        <taxon>Alphaproteobacteria</taxon>
        <taxon>Holosporales</taxon>
        <taxon>Candidatus Paracaedibacteraceae</taxon>
        <taxon>Candidatus Odyssella</taxon>
    </lineage>
</organism>
<reference evidence="2 3" key="1">
    <citation type="submission" date="2014-07" db="EMBL/GenBank/DDBJ databases">
        <title>Comparative genomic insights into amoeba endosymbionts belonging to the families of Holosporaceae and Candidatus Midichloriaceae within Rickettsiales.</title>
        <authorList>
            <person name="Wang Z."/>
            <person name="Wu M."/>
        </authorList>
    </citation>
    <scope>NUCLEOTIDE SEQUENCE [LARGE SCALE GENOMIC DNA]</scope>
    <source>
        <strain evidence="2">PRA3</strain>
    </source>
</reference>
<protein>
    <recommendedName>
        <fullName evidence="1">Tn3 transposase DDE domain-containing protein</fullName>
    </recommendedName>
</protein>
<evidence type="ECO:0000313" key="3">
    <source>
        <dbReference type="Proteomes" id="UP000028926"/>
    </source>
</evidence>
<dbReference type="Proteomes" id="UP000028926">
    <property type="component" value="Chromosome"/>
</dbReference>
<dbReference type="InterPro" id="IPR002513">
    <property type="entry name" value="Tn3_Tnp_DDE_dom"/>
</dbReference>
<sequence>MLINIVTVWNTVYMAEIIDQIKREGGIINDDDLKHLSPARRGHINPYGKYQFDLSNSLKGRLRPLRD</sequence>
<dbReference type="eggNOG" id="COG4644">
    <property type="taxonomic scope" value="Bacteria"/>
</dbReference>
<feature type="domain" description="Tn3 transposase DDE" evidence="1">
    <location>
        <begin position="1"/>
        <end position="50"/>
    </location>
</feature>
<dbReference type="STRING" id="91604.ID47_01075"/>
<dbReference type="GO" id="GO:0004803">
    <property type="term" value="F:transposase activity"/>
    <property type="evidence" value="ECO:0007669"/>
    <property type="project" value="InterPro"/>
</dbReference>
<keyword evidence="3" id="KW-1185">Reference proteome</keyword>
<dbReference type="HOGENOM" id="CLU_009098_10_1_5"/>
<dbReference type="GO" id="GO:0006313">
    <property type="term" value="P:DNA transposition"/>
    <property type="evidence" value="ECO:0007669"/>
    <property type="project" value="InterPro"/>
</dbReference>
<evidence type="ECO:0000259" key="1">
    <source>
        <dbReference type="Pfam" id="PF01526"/>
    </source>
</evidence>
<dbReference type="KEGG" id="paca:ID47_01075"/>
<dbReference type="Pfam" id="PF01526">
    <property type="entry name" value="DDE_Tnp_Tn3"/>
    <property type="match status" value="1"/>
</dbReference>
<proteinExistence type="predicted"/>
<gene>
    <name evidence="2" type="ORF">ID47_01075</name>
</gene>
<accession>A0A077ATC0</accession>
<name>A0A077ATC0_9PROT</name>
<evidence type="ECO:0000313" key="2">
    <source>
        <dbReference type="EMBL" id="AIK95636.1"/>
    </source>
</evidence>
<dbReference type="EMBL" id="CP008941">
    <property type="protein sequence ID" value="AIK95636.1"/>
    <property type="molecule type" value="Genomic_DNA"/>
</dbReference>
<dbReference type="AlphaFoldDB" id="A0A077ATC0"/>